<dbReference type="GO" id="GO:0008253">
    <property type="term" value="F:5'-nucleotidase activity"/>
    <property type="evidence" value="ECO:0007669"/>
    <property type="project" value="UniProtKB-EC"/>
</dbReference>
<dbReference type="PANTHER" id="PTHR13045">
    <property type="entry name" value="5'-NUCLEOTIDASE"/>
    <property type="match status" value="1"/>
</dbReference>
<protein>
    <recommendedName>
        <fullName evidence="3">5'-nucleotidase</fullName>
        <ecNumber evidence="3">3.1.3.5</ecNumber>
    </recommendedName>
</protein>
<feature type="region of interest" description="Disordered" evidence="9">
    <location>
        <begin position="400"/>
        <end position="419"/>
    </location>
</feature>
<keyword evidence="5" id="KW-0547">Nucleotide-binding</keyword>
<comment type="catalytic activity">
    <reaction evidence="1">
        <text>a ribonucleoside 5'-phosphate + H2O = a ribonucleoside + phosphate</text>
        <dbReference type="Rhea" id="RHEA:12484"/>
        <dbReference type="ChEBI" id="CHEBI:15377"/>
        <dbReference type="ChEBI" id="CHEBI:18254"/>
        <dbReference type="ChEBI" id="CHEBI:43474"/>
        <dbReference type="ChEBI" id="CHEBI:58043"/>
        <dbReference type="EC" id="3.1.3.5"/>
    </reaction>
</comment>
<dbReference type="eggNOG" id="KOG3128">
    <property type="taxonomic scope" value="Eukaryota"/>
</dbReference>
<dbReference type="InParanoid" id="D7FV39"/>
<dbReference type="PANTHER" id="PTHR13045:SF0">
    <property type="entry name" value="7-METHYLGUANOSINE PHOSPHATE-SPECIFIC 5'-NUCLEOTIDASE"/>
    <property type="match status" value="1"/>
</dbReference>
<evidence type="ECO:0000256" key="1">
    <source>
        <dbReference type="ARBA" id="ARBA00000815"/>
    </source>
</evidence>
<keyword evidence="4" id="KW-0479">Metal-binding</keyword>
<organism evidence="10 11">
    <name type="scientific">Ectocarpus siliculosus</name>
    <name type="common">Brown alga</name>
    <name type="synonym">Conferva siliculosa</name>
    <dbReference type="NCBI Taxonomy" id="2880"/>
    <lineage>
        <taxon>Eukaryota</taxon>
        <taxon>Sar</taxon>
        <taxon>Stramenopiles</taxon>
        <taxon>Ochrophyta</taxon>
        <taxon>PX clade</taxon>
        <taxon>Phaeophyceae</taxon>
        <taxon>Ectocarpales</taxon>
        <taxon>Ectocarpaceae</taxon>
        <taxon>Ectocarpus</taxon>
    </lineage>
</organism>
<evidence type="ECO:0000256" key="9">
    <source>
        <dbReference type="SAM" id="MobiDB-lite"/>
    </source>
</evidence>
<feature type="region of interest" description="Disordered" evidence="9">
    <location>
        <begin position="315"/>
        <end position="352"/>
    </location>
</feature>
<dbReference type="GO" id="GO:0005737">
    <property type="term" value="C:cytoplasm"/>
    <property type="evidence" value="ECO:0007669"/>
    <property type="project" value="InterPro"/>
</dbReference>
<dbReference type="SUPFAM" id="SSF56784">
    <property type="entry name" value="HAD-like"/>
    <property type="match status" value="1"/>
</dbReference>
<evidence type="ECO:0000256" key="7">
    <source>
        <dbReference type="ARBA" id="ARBA00022842"/>
    </source>
</evidence>
<evidence type="ECO:0000256" key="3">
    <source>
        <dbReference type="ARBA" id="ARBA00012643"/>
    </source>
</evidence>
<dbReference type="EMBL" id="FN649751">
    <property type="protein sequence ID" value="CBJ31845.1"/>
    <property type="molecule type" value="Genomic_DNA"/>
</dbReference>
<comment type="similarity">
    <text evidence="2">Belongs to the pyrimidine 5'-nucleotidase family.</text>
</comment>
<evidence type="ECO:0000256" key="6">
    <source>
        <dbReference type="ARBA" id="ARBA00022801"/>
    </source>
</evidence>
<keyword evidence="7" id="KW-0460">Magnesium</keyword>
<evidence type="ECO:0000256" key="4">
    <source>
        <dbReference type="ARBA" id="ARBA00022723"/>
    </source>
</evidence>
<dbReference type="Gene3D" id="1.10.150.340">
    <property type="entry name" value="Pyrimidine 5'-nucleotidase (UMPH-1), N-terminal domain"/>
    <property type="match status" value="1"/>
</dbReference>
<evidence type="ECO:0000313" key="11">
    <source>
        <dbReference type="Proteomes" id="UP000002630"/>
    </source>
</evidence>
<dbReference type="InterPro" id="IPR023214">
    <property type="entry name" value="HAD_sf"/>
</dbReference>
<proteinExistence type="inferred from homology"/>
<dbReference type="EC" id="3.1.3.5" evidence="3"/>
<gene>
    <name evidence="10" type="ORF">Esi_0287_0019</name>
</gene>
<dbReference type="STRING" id="2880.D7FV39"/>
<dbReference type="Gene3D" id="3.40.50.1000">
    <property type="entry name" value="HAD superfamily/HAD-like"/>
    <property type="match status" value="1"/>
</dbReference>
<dbReference type="EMBL" id="FN648472">
    <property type="protein sequence ID" value="CBJ31845.1"/>
    <property type="molecule type" value="Genomic_DNA"/>
</dbReference>
<sequence length="419" mass="45083">MGPIHGSAAVGAKVESIRTALRELHDHPAHGLQVIMDFDLTMTAPGSEQCHHMFETSPALPEKLRRRLAPFFTGEIELTTREAWWEGFHDVLIDAKVTKAQVAAVAGGADLALRDGTAELMLLLQERGVPLLVVSAGITDIVAETLSRNGLLLDNVTVRANTMHFGEDGKLERFRESTPVHSRNKDKTAEREKAYFDSTSHRRRLLIVGDKPGDADVNTGFAPDDQCLKIGFFDHSHEHPHPDLPPLPAPPAVTMSSAAAPVAAASNGLAGETTATLEGLGFLRGANRLMLRTTQSPMESTAAAAAAVQGSGAFQLSTSAEQERIRGRPGSQGGGEIFVSERGQEQQQQQQPETTAVAEELLRAYGDRFDVVACGGHSMDLVTDFVRHFVGDGGNSAVASVDTEARRHEARQSASPRKR</sequence>
<dbReference type="GO" id="GO:0000287">
    <property type="term" value="F:magnesium ion binding"/>
    <property type="evidence" value="ECO:0007669"/>
    <property type="project" value="InterPro"/>
</dbReference>
<dbReference type="AlphaFoldDB" id="D7FV39"/>
<dbReference type="Proteomes" id="UP000002630">
    <property type="component" value="Linkage Group LG26"/>
</dbReference>
<dbReference type="GO" id="GO:0009117">
    <property type="term" value="P:nucleotide metabolic process"/>
    <property type="evidence" value="ECO:0007669"/>
    <property type="project" value="UniProtKB-KW"/>
</dbReference>
<dbReference type="InterPro" id="IPR006434">
    <property type="entry name" value="Pyrimidine_nucleotidase_eu"/>
</dbReference>
<keyword evidence="8" id="KW-0546">Nucleotide metabolism</keyword>
<dbReference type="InterPro" id="IPR036412">
    <property type="entry name" value="HAD-like_sf"/>
</dbReference>
<dbReference type="OrthoDB" id="10014216at2759"/>
<dbReference type="Pfam" id="PF05822">
    <property type="entry name" value="UMPH-1"/>
    <property type="match status" value="1"/>
</dbReference>
<name>D7FV39_ECTSI</name>
<evidence type="ECO:0000256" key="8">
    <source>
        <dbReference type="ARBA" id="ARBA00023080"/>
    </source>
</evidence>
<keyword evidence="11" id="KW-1185">Reference proteome</keyword>
<accession>D7FV39</accession>
<reference evidence="10 11" key="1">
    <citation type="journal article" date="2010" name="Nature">
        <title>The Ectocarpus genome and the independent evolution of multicellularity in brown algae.</title>
        <authorList>
            <person name="Cock J.M."/>
            <person name="Sterck L."/>
            <person name="Rouze P."/>
            <person name="Scornet D."/>
            <person name="Allen A.E."/>
            <person name="Amoutzias G."/>
            <person name="Anthouard V."/>
            <person name="Artiguenave F."/>
            <person name="Aury J.M."/>
            <person name="Badger J.H."/>
            <person name="Beszteri B."/>
            <person name="Billiau K."/>
            <person name="Bonnet E."/>
            <person name="Bothwell J.H."/>
            <person name="Bowler C."/>
            <person name="Boyen C."/>
            <person name="Brownlee C."/>
            <person name="Carrano C.J."/>
            <person name="Charrier B."/>
            <person name="Cho G.Y."/>
            <person name="Coelho S.M."/>
            <person name="Collen J."/>
            <person name="Corre E."/>
            <person name="Da Silva C."/>
            <person name="Delage L."/>
            <person name="Delaroque N."/>
            <person name="Dittami S.M."/>
            <person name="Doulbeau S."/>
            <person name="Elias M."/>
            <person name="Farnham G."/>
            <person name="Gachon C.M."/>
            <person name="Gschloessl B."/>
            <person name="Heesch S."/>
            <person name="Jabbari K."/>
            <person name="Jubin C."/>
            <person name="Kawai H."/>
            <person name="Kimura K."/>
            <person name="Kloareg B."/>
            <person name="Kupper F.C."/>
            <person name="Lang D."/>
            <person name="Le Bail A."/>
            <person name="Leblanc C."/>
            <person name="Lerouge P."/>
            <person name="Lohr M."/>
            <person name="Lopez P.J."/>
            <person name="Martens C."/>
            <person name="Maumus F."/>
            <person name="Michel G."/>
            <person name="Miranda-Saavedra D."/>
            <person name="Morales J."/>
            <person name="Moreau H."/>
            <person name="Motomura T."/>
            <person name="Nagasato C."/>
            <person name="Napoli C.A."/>
            <person name="Nelson D.R."/>
            <person name="Nyvall-Collen P."/>
            <person name="Peters A.F."/>
            <person name="Pommier C."/>
            <person name="Potin P."/>
            <person name="Poulain J."/>
            <person name="Quesneville H."/>
            <person name="Read B."/>
            <person name="Rensing S.A."/>
            <person name="Ritter A."/>
            <person name="Rousvoal S."/>
            <person name="Samanta M."/>
            <person name="Samson G."/>
            <person name="Schroeder D.C."/>
            <person name="Segurens B."/>
            <person name="Strittmatter M."/>
            <person name="Tonon T."/>
            <person name="Tregear J.W."/>
            <person name="Valentin K."/>
            <person name="von Dassow P."/>
            <person name="Yamagishi T."/>
            <person name="Van de Peer Y."/>
            <person name="Wincker P."/>
        </authorList>
    </citation>
    <scope>NUCLEOTIDE SEQUENCE [LARGE SCALE GENOMIC DNA]</scope>
    <source>
        <strain evidence="11">Ec32 / CCAP1310/4</strain>
    </source>
</reference>
<keyword evidence="6" id="KW-0378">Hydrolase</keyword>
<evidence type="ECO:0000256" key="2">
    <source>
        <dbReference type="ARBA" id="ARBA00008389"/>
    </source>
</evidence>
<evidence type="ECO:0000256" key="5">
    <source>
        <dbReference type="ARBA" id="ARBA00022741"/>
    </source>
</evidence>
<dbReference type="GO" id="GO:0000166">
    <property type="term" value="F:nucleotide binding"/>
    <property type="evidence" value="ECO:0007669"/>
    <property type="project" value="UniProtKB-KW"/>
</dbReference>
<evidence type="ECO:0000313" key="10">
    <source>
        <dbReference type="EMBL" id="CBJ31845.1"/>
    </source>
</evidence>